<dbReference type="SUPFAM" id="SSF52266">
    <property type="entry name" value="SGNH hydrolase"/>
    <property type="match status" value="1"/>
</dbReference>
<reference evidence="3" key="1">
    <citation type="submission" date="2022-11" db="UniProtKB">
        <authorList>
            <consortium name="EnsemblMetazoa"/>
        </authorList>
    </citation>
    <scope>IDENTIFICATION</scope>
</reference>
<protein>
    <submittedName>
        <fullName evidence="3">Uncharacterized protein</fullName>
    </submittedName>
</protein>
<evidence type="ECO:0000256" key="1">
    <source>
        <dbReference type="ARBA" id="ARBA00037957"/>
    </source>
</evidence>
<proteinExistence type="inferred from homology"/>
<accession>A0A914B419</accession>
<evidence type="ECO:0000256" key="2">
    <source>
        <dbReference type="SAM" id="MobiDB-lite"/>
    </source>
</evidence>
<dbReference type="Gene3D" id="3.40.50.1110">
    <property type="entry name" value="SGNH hydrolase"/>
    <property type="match status" value="1"/>
</dbReference>
<feature type="region of interest" description="Disordered" evidence="2">
    <location>
        <begin position="263"/>
        <end position="282"/>
    </location>
</feature>
<feature type="compositionally biased region" description="Polar residues" evidence="2">
    <location>
        <begin position="360"/>
        <end position="383"/>
    </location>
</feature>
<dbReference type="OMA" id="VMEGNFY"/>
<evidence type="ECO:0000313" key="3">
    <source>
        <dbReference type="EnsemblMetazoa" id="XP_038071046.1"/>
    </source>
</evidence>
<name>A0A914B419_PATMI</name>
<sequence length="455" mass="52200">MAIFLNEDVVKLLWNKFVVIIGDSIQRSIYKDLVSLLQTNTYLSENHLKRKGELSFMDDVLIEGGKKEEMNNGINYREVRQYKTDYHLVRFYFVTRVYNKYVESIFVDLEKDPQPDVVLMNSCLWDISRYGPNGMKTYKTNLEKTFYRMGKTLDPECLFIWNTALPVANKIRGGFLLPELEFLSETLRLDVMEGNFYAKELAVAFDFDVLDLHFYFRCQLHRRVADGVHWNHQAHRRISNLILSHISEAWGLNVPRRLEAWQHPPDLPPQSPSVCNNPPSIADFHSDISLSAPAQAPRPRRNSVGGGEDWGNVNQFIDFDKVASPKEALARKKPAPNATAQPNPMPDKDKTEMKPPQQPPVANSKTNSNGPVRSTSQHRQAQRYNPYGGRSCAGYNGGNSGGYGGGYNRDYGGGYRDGQGDTRRAVPLWRELEAKRRQRMEMGRQAQFNWNNFHY</sequence>
<dbReference type="PANTHER" id="PTHR14469">
    <property type="entry name" value="SARCOMA ANTIGEN NY-SAR-23"/>
    <property type="match status" value="1"/>
</dbReference>
<dbReference type="GeneID" id="119739959"/>
<comment type="similarity">
    <text evidence="1">Belongs to the PC-esterase family.</text>
</comment>
<dbReference type="RefSeq" id="XP_038071046.1">
    <property type="nucleotide sequence ID" value="XM_038215118.1"/>
</dbReference>
<organism evidence="3 4">
    <name type="scientific">Patiria miniata</name>
    <name type="common">Bat star</name>
    <name type="synonym">Asterina miniata</name>
    <dbReference type="NCBI Taxonomy" id="46514"/>
    <lineage>
        <taxon>Eukaryota</taxon>
        <taxon>Metazoa</taxon>
        <taxon>Echinodermata</taxon>
        <taxon>Eleutherozoa</taxon>
        <taxon>Asterozoa</taxon>
        <taxon>Asteroidea</taxon>
        <taxon>Valvatacea</taxon>
        <taxon>Valvatida</taxon>
        <taxon>Asterinidae</taxon>
        <taxon>Patiria</taxon>
    </lineage>
</organism>
<keyword evidence="4" id="KW-1185">Reference proteome</keyword>
<feature type="region of interest" description="Disordered" evidence="2">
    <location>
        <begin position="292"/>
        <end position="312"/>
    </location>
</feature>
<dbReference type="OrthoDB" id="9975373at2759"/>
<dbReference type="Proteomes" id="UP000887568">
    <property type="component" value="Unplaced"/>
</dbReference>
<dbReference type="InterPro" id="IPR036514">
    <property type="entry name" value="SGNH_hydro_sf"/>
</dbReference>
<dbReference type="PANTHER" id="PTHR14469:SF0">
    <property type="entry name" value="FAMILY WITH SEQUENCE SIMILARITY 113"/>
    <property type="match status" value="1"/>
</dbReference>
<dbReference type="EnsemblMetazoa" id="XM_038215118.1">
    <property type="protein sequence ID" value="XP_038071046.1"/>
    <property type="gene ID" value="LOC119739959"/>
</dbReference>
<evidence type="ECO:0000313" key="4">
    <source>
        <dbReference type="Proteomes" id="UP000887568"/>
    </source>
</evidence>
<dbReference type="AlphaFoldDB" id="A0A914B419"/>
<feature type="region of interest" description="Disordered" evidence="2">
    <location>
        <begin position="326"/>
        <end position="396"/>
    </location>
</feature>